<dbReference type="Pfam" id="PF22461">
    <property type="entry name" value="SLBB_2"/>
    <property type="match status" value="1"/>
</dbReference>
<keyword evidence="9" id="KW-0406">Ion transport</keyword>
<dbReference type="EMBL" id="FWXI01000016">
    <property type="protein sequence ID" value="SMC97942.1"/>
    <property type="molecule type" value="Genomic_DNA"/>
</dbReference>
<evidence type="ECO:0000256" key="11">
    <source>
        <dbReference type="ARBA" id="ARBA00023136"/>
    </source>
</evidence>
<keyword evidence="8" id="KW-0625">Polysaccharide transport</keyword>
<dbReference type="Proteomes" id="UP000192738">
    <property type="component" value="Unassembled WGS sequence"/>
</dbReference>
<protein>
    <submittedName>
        <fullName evidence="18">Polysaccharide export outer membrane protein</fullName>
    </submittedName>
</protein>
<keyword evidence="5" id="KW-0762">Sugar transport</keyword>
<keyword evidence="12" id="KW-0564">Palmitate</keyword>
<evidence type="ECO:0000259" key="17">
    <source>
        <dbReference type="Pfam" id="PF22461"/>
    </source>
</evidence>
<evidence type="ECO:0000256" key="13">
    <source>
        <dbReference type="ARBA" id="ARBA00023237"/>
    </source>
</evidence>
<evidence type="ECO:0000256" key="1">
    <source>
        <dbReference type="ARBA" id="ARBA00004571"/>
    </source>
</evidence>
<accession>A0A1W2DLL2</accession>
<proteinExistence type="inferred from homology"/>
<comment type="similarity">
    <text evidence="2">Belongs to the BexD/CtrA/VexA family.</text>
</comment>
<evidence type="ECO:0000256" key="15">
    <source>
        <dbReference type="SAM" id="SignalP"/>
    </source>
</evidence>
<evidence type="ECO:0000256" key="4">
    <source>
        <dbReference type="ARBA" id="ARBA00022452"/>
    </source>
</evidence>
<dbReference type="STRING" id="112901.SAMN04488500_11687"/>
<dbReference type="Gene3D" id="3.30.1950.10">
    <property type="entry name" value="wza like domain"/>
    <property type="match status" value="1"/>
</dbReference>
<feature type="signal peptide" evidence="15">
    <location>
        <begin position="1"/>
        <end position="23"/>
    </location>
</feature>
<dbReference type="PANTHER" id="PTHR33619:SF3">
    <property type="entry name" value="POLYSACCHARIDE EXPORT PROTEIN GFCE-RELATED"/>
    <property type="match status" value="1"/>
</dbReference>
<dbReference type="GO" id="GO:0046930">
    <property type="term" value="C:pore complex"/>
    <property type="evidence" value="ECO:0007669"/>
    <property type="project" value="UniProtKB-KW"/>
</dbReference>
<keyword evidence="11" id="KW-0472">Membrane</keyword>
<sequence length="210" mass="23393">MRKTVSIALALLMMLSVVNIAWAEDYRLGPGDVLSINVLGFDELQVEDLVVRADGKIAYPLIGEVQVSGHSTSELTETITAGISHYTNDPKVTVNVTKFRTTRVYVLGEVARPGMYELEKQHLLLDAIGAAGGYTKDALKKKVYILHKDCNNQPLEINLIKLLRQGDMTQNCVLNDGDVVYFAHSGRIDFSRDILPFFSVAYQIKKFNDD</sequence>
<evidence type="ECO:0000313" key="19">
    <source>
        <dbReference type="Proteomes" id="UP000192738"/>
    </source>
</evidence>
<dbReference type="RefSeq" id="WP_084577135.1">
    <property type="nucleotide sequence ID" value="NZ_CP155572.1"/>
</dbReference>
<evidence type="ECO:0000256" key="6">
    <source>
        <dbReference type="ARBA" id="ARBA00022692"/>
    </source>
</evidence>
<dbReference type="GO" id="GO:0015159">
    <property type="term" value="F:polysaccharide transmembrane transporter activity"/>
    <property type="evidence" value="ECO:0007669"/>
    <property type="project" value="InterPro"/>
</dbReference>
<name>A0A1W2DLL2_9FIRM</name>
<evidence type="ECO:0000256" key="14">
    <source>
        <dbReference type="ARBA" id="ARBA00023288"/>
    </source>
</evidence>
<dbReference type="Gene3D" id="3.10.560.10">
    <property type="entry name" value="Outer membrane lipoprotein wza domain like"/>
    <property type="match status" value="1"/>
</dbReference>
<feature type="domain" description="SLBB" evidence="17">
    <location>
        <begin position="103"/>
        <end position="181"/>
    </location>
</feature>
<keyword evidence="10" id="KW-0626">Porin</keyword>
<evidence type="ECO:0000256" key="7">
    <source>
        <dbReference type="ARBA" id="ARBA00022729"/>
    </source>
</evidence>
<comment type="subcellular location">
    <subcellularLocation>
        <location evidence="1">Cell outer membrane</location>
        <topology evidence="1">Multi-pass membrane protein</topology>
    </subcellularLocation>
</comment>
<evidence type="ECO:0000256" key="9">
    <source>
        <dbReference type="ARBA" id="ARBA00023065"/>
    </source>
</evidence>
<keyword evidence="14" id="KW-0449">Lipoprotein</keyword>
<organism evidence="18 19">
    <name type="scientific">Sporomusa malonica</name>
    <dbReference type="NCBI Taxonomy" id="112901"/>
    <lineage>
        <taxon>Bacteria</taxon>
        <taxon>Bacillati</taxon>
        <taxon>Bacillota</taxon>
        <taxon>Negativicutes</taxon>
        <taxon>Selenomonadales</taxon>
        <taxon>Sporomusaceae</taxon>
        <taxon>Sporomusa</taxon>
    </lineage>
</organism>
<evidence type="ECO:0000256" key="2">
    <source>
        <dbReference type="ARBA" id="ARBA00009450"/>
    </source>
</evidence>
<evidence type="ECO:0000256" key="3">
    <source>
        <dbReference type="ARBA" id="ARBA00022448"/>
    </source>
</evidence>
<keyword evidence="3" id="KW-0813">Transport</keyword>
<evidence type="ECO:0000259" key="16">
    <source>
        <dbReference type="Pfam" id="PF02563"/>
    </source>
</evidence>
<dbReference type="AlphaFoldDB" id="A0A1W2DLL2"/>
<evidence type="ECO:0000256" key="12">
    <source>
        <dbReference type="ARBA" id="ARBA00023139"/>
    </source>
</evidence>
<dbReference type="InterPro" id="IPR049712">
    <property type="entry name" value="Poly_export"/>
</dbReference>
<gene>
    <name evidence="18" type="ORF">SAMN04488500_11687</name>
</gene>
<dbReference type="InterPro" id="IPR003715">
    <property type="entry name" value="Poly_export_N"/>
</dbReference>
<feature type="domain" description="Polysaccharide export protein N-terminal" evidence="16">
    <location>
        <begin position="24"/>
        <end position="97"/>
    </location>
</feature>
<keyword evidence="6" id="KW-0812">Transmembrane</keyword>
<evidence type="ECO:0000313" key="18">
    <source>
        <dbReference type="EMBL" id="SMC97942.1"/>
    </source>
</evidence>
<keyword evidence="19" id="KW-1185">Reference proteome</keyword>
<dbReference type="GO" id="GO:0015288">
    <property type="term" value="F:porin activity"/>
    <property type="evidence" value="ECO:0007669"/>
    <property type="project" value="UniProtKB-KW"/>
</dbReference>
<reference evidence="18 19" key="1">
    <citation type="submission" date="2017-04" db="EMBL/GenBank/DDBJ databases">
        <authorList>
            <person name="Afonso C.L."/>
            <person name="Miller P.J."/>
            <person name="Scott M.A."/>
            <person name="Spackman E."/>
            <person name="Goraichik I."/>
            <person name="Dimitrov K.M."/>
            <person name="Suarez D.L."/>
            <person name="Swayne D.E."/>
        </authorList>
    </citation>
    <scope>NUCLEOTIDE SEQUENCE [LARGE SCALE GENOMIC DNA]</scope>
    <source>
        <strain evidence="18 19">DSM 5090</strain>
    </source>
</reference>
<dbReference type="GO" id="GO:0006811">
    <property type="term" value="P:monoatomic ion transport"/>
    <property type="evidence" value="ECO:0007669"/>
    <property type="project" value="UniProtKB-KW"/>
</dbReference>
<dbReference type="Pfam" id="PF02563">
    <property type="entry name" value="Poly_export"/>
    <property type="match status" value="1"/>
</dbReference>
<dbReference type="PANTHER" id="PTHR33619">
    <property type="entry name" value="POLYSACCHARIDE EXPORT PROTEIN GFCE-RELATED"/>
    <property type="match status" value="1"/>
</dbReference>
<feature type="chain" id="PRO_5013117127" evidence="15">
    <location>
        <begin position="24"/>
        <end position="210"/>
    </location>
</feature>
<dbReference type="InterPro" id="IPR054765">
    <property type="entry name" value="SLBB_dom"/>
</dbReference>
<evidence type="ECO:0000256" key="10">
    <source>
        <dbReference type="ARBA" id="ARBA00023114"/>
    </source>
</evidence>
<keyword evidence="13" id="KW-0998">Cell outer membrane</keyword>
<dbReference type="GO" id="GO:0009279">
    <property type="term" value="C:cell outer membrane"/>
    <property type="evidence" value="ECO:0007669"/>
    <property type="project" value="UniProtKB-SubCell"/>
</dbReference>
<evidence type="ECO:0000256" key="5">
    <source>
        <dbReference type="ARBA" id="ARBA00022597"/>
    </source>
</evidence>
<keyword evidence="4" id="KW-1134">Transmembrane beta strand</keyword>
<dbReference type="OrthoDB" id="8291at2"/>
<evidence type="ECO:0000256" key="8">
    <source>
        <dbReference type="ARBA" id="ARBA00023047"/>
    </source>
</evidence>
<keyword evidence="7 15" id="KW-0732">Signal</keyword>